<dbReference type="RefSeq" id="WP_279773948.1">
    <property type="nucleotide sequence ID" value="NZ_JAOCAS010000027.1"/>
</dbReference>
<dbReference type="AlphaFoldDB" id="A0AAE4Q515"/>
<evidence type="ECO:0000313" key="2">
    <source>
        <dbReference type="EMBL" id="MDV5392854.1"/>
    </source>
</evidence>
<name>A0AAE4Q515_9GAMM</name>
<evidence type="ECO:0000313" key="3">
    <source>
        <dbReference type="Proteomes" id="UP001187859"/>
    </source>
</evidence>
<accession>A0AAE4Q515</accession>
<sequence>MNTSYYSQPAYNAIPQAQSQSQSAPMQQTHYSQPRQGYPTNMGPHHEAVNYDEYQQYQSQHDNCRGFEEQSAQGAQNVQPAAAPEFEKSVKIHGKAAALTIVASVTKKGFHTLNIEGANGMGDGTKKFDWQDKTIIQITATEYRHLLAVLFGFIPFIEFKSHGPQKNKSISVKRQQNGFFFSINEGGKKPKAVPVSFDDAYLLGVYALDVFARNYPNIDSHCLLNTVQTFTQLPYYTVQQ</sequence>
<feature type="compositionally biased region" description="Low complexity" evidence="1">
    <location>
        <begin position="16"/>
        <end position="28"/>
    </location>
</feature>
<reference evidence="2" key="1">
    <citation type="submission" date="2023-05" db="EMBL/GenBank/DDBJ databases">
        <title>Colonisation of extended spectrum b-lactamase- and carbapenemase-producing bacteria on hospital surfaces from low- and middle-income countries.</title>
        <authorList>
            <person name="Nieto-Rosado M."/>
            <person name="Sands K."/>
            <person name="Iregbu K."/>
            <person name="Zahra R."/>
            <person name="Mazarati J.B."/>
            <person name="Mehtar S."/>
            <person name="Barnards-Group B."/>
            <person name="Walsh T.R."/>
        </authorList>
    </citation>
    <scope>NUCLEOTIDE SEQUENCE</scope>
    <source>
        <strain evidence="2">PP-E493</strain>
    </source>
</reference>
<comment type="caution">
    <text evidence="2">The sequence shown here is derived from an EMBL/GenBank/DDBJ whole genome shotgun (WGS) entry which is preliminary data.</text>
</comment>
<organism evidence="2 3">
    <name type="scientific">Shewanella xiamenensis</name>
    <dbReference type="NCBI Taxonomy" id="332186"/>
    <lineage>
        <taxon>Bacteria</taxon>
        <taxon>Pseudomonadati</taxon>
        <taxon>Pseudomonadota</taxon>
        <taxon>Gammaproteobacteria</taxon>
        <taxon>Alteromonadales</taxon>
        <taxon>Shewanellaceae</taxon>
        <taxon>Shewanella</taxon>
    </lineage>
</organism>
<protein>
    <submittedName>
        <fullName evidence="2">Uncharacterized protein</fullName>
    </submittedName>
</protein>
<proteinExistence type="predicted"/>
<gene>
    <name evidence="2" type="ORF">QM089_21915</name>
</gene>
<evidence type="ECO:0000256" key="1">
    <source>
        <dbReference type="SAM" id="MobiDB-lite"/>
    </source>
</evidence>
<dbReference type="EMBL" id="JASGOQ010000002">
    <property type="protein sequence ID" value="MDV5392854.1"/>
    <property type="molecule type" value="Genomic_DNA"/>
</dbReference>
<dbReference type="Proteomes" id="UP001187859">
    <property type="component" value="Unassembled WGS sequence"/>
</dbReference>
<feature type="compositionally biased region" description="Polar residues" evidence="1">
    <location>
        <begin position="29"/>
        <end position="38"/>
    </location>
</feature>
<feature type="region of interest" description="Disordered" evidence="1">
    <location>
        <begin position="16"/>
        <end position="38"/>
    </location>
</feature>